<gene>
    <name evidence="2" type="ORF">PMH09_05530</name>
</gene>
<protein>
    <submittedName>
        <fullName evidence="2">FHA domain-containing protein</fullName>
    </submittedName>
</protein>
<reference evidence="2 3" key="1">
    <citation type="submission" date="2023-01" db="EMBL/GenBank/DDBJ databases">
        <title>Novel diversity within Roseofilum (Cyanobacteria; Desertifilaceae) from marine benthic mats with descriptions of four novel species.</title>
        <authorList>
            <person name="Wang Y."/>
            <person name="Berthold D.E."/>
            <person name="Hu J."/>
            <person name="Lefler F.W."/>
            <person name="Laughinghouse H.D. IV."/>
        </authorList>
    </citation>
    <scope>NUCLEOTIDE SEQUENCE [LARGE SCALE GENOMIC DNA]</scope>
    <source>
        <strain evidence="2 3">BLCC-M143</strain>
    </source>
</reference>
<comment type="caution">
    <text evidence="2">The sequence shown here is derived from an EMBL/GenBank/DDBJ whole genome shotgun (WGS) entry which is preliminary data.</text>
</comment>
<dbReference type="EMBL" id="JAQOSQ010000003">
    <property type="protein sequence ID" value="MDJ1182650.1"/>
    <property type="molecule type" value="Genomic_DNA"/>
</dbReference>
<organism evidence="2 3">
    <name type="scientific">Roseofilum casamattae BLCC-M143</name>
    <dbReference type="NCBI Taxonomy" id="3022442"/>
    <lineage>
        <taxon>Bacteria</taxon>
        <taxon>Bacillati</taxon>
        <taxon>Cyanobacteriota</taxon>
        <taxon>Cyanophyceae</taxon>
        <taxon>Desertifilales</taxon>
        <taxon>Desertifilaceae</taxon>
        <taxon>Roseofilum</taxon>
        <taxon>Roseofilum casamattae</taxon>
    </lineage>
</organism>
<proteinExistence type="predicted"/>
<dbReference type="SUPFAM" id="SSF49879">
    <property type="entry name" value="SMAD/FHA domain"/>
    <property type="match status" value="1"/>
</dbReference>
<dbReference type="RefSeq" id="WP_283757301.1">
    <property type="nucleotide sequence ID" value="NZ_JAQOSQ010000003.1"/>
</dbReference>
<dbReference type="CDD" id="cd00060">
    <property type="entry name" value="FHA"/>
    <property type="match status" value="1"/>
</dbReference>
<dbReference type="SMART" id="SM00240">
    <property type="entry name" value="FHA"/>
    <property type="match status" value="1"/>
</dbReference>
<dbReference type="InterPro" id="IPR000253">
    <property type="entry name" value="FHA_dom"/>
</dbReference>
<dbReference type="PROSITE" id="PS50006">
    <property type="entry name" value="FHA_DOMAIN"/>
    <property type="match status" value="1"/>
</dbReference>
<dbReference type="InterPro" id="IPR008984">
    <property type="entry name" value="SMAD_FHA_dom_sf"/>
</dbReference>
<evidence type="ECO:0000313" key="3">
    <source>
        <dbReference type="Proteomes" id="UP001232992"/>
    </source>
</evidence>
<feature type="domain" description="FHA" evidence="1">
    <location>
        <begin position="26"/>
        <end position="74"/>
    </location>
</feature>
<dbReference type="Gene3D" id="2.60.200.20">
    <property type="match status" value="1"/>
</dbReference>
<sequence>MISLTLLHPLKDTPIQHWEFKEESVVRIGRSTDNHVILYSAVVSRHHVELRCEESSWEVVNLGTNGTYLDGTRIEKMPLTHEAVIRLARSGPKIQIRIDSGQDGSLSPSPDILDLPTKIDEGLSTTKPMANKFTTAIDP</sequence>
<name>A0ABT7BTZ4_9CYAN</name>
<dbReference type="Pfam" id="PF00498">
    <property type="entry name" value="FHA"/>
    <property type="match status" value="1"/>
</dbReference>
<keyword evidence="3" id="KW-1185">Reference proteome</keyword>
<evidence type="ECO:0000259" key="1">
    <source>
        <dbReference type="PROSITE" id="PS50006"/>
    </source>
</evidence>
<evidence type="ECO:0000313" key="2">
    <source>
        <dbReference type="EMBL" id="MDJ1182650.1"/>
    </source>
</evidence>
<dbReference type="Proteomes" id="UP001232992">
    <property type="component" value="Unassembled WGS sequence"/>
</dbReference>
<accession>A0ABT7BTZ4</accession>